<dbReference type="EC" id="2.4.1.-" evidence="10"/>
<feature type="compositionally biased region" description="Acidic residues" evidence="11">
    <location>
        <begin position="284"/>
        <end position="304"/>
    </location>
</feature>
<evidence type="ECO:0000313" key="14">
    <source>
        <dbReference type="Proteomes" id="UP000292702"/>
    </source>
</evidence>
<evidence type="ECO:0000256" key="7">
    <source>
        <dbReference type="ARBA" id="ARBA00022989"/>
    </source>
</evidence>
<evidence type="ECO:0000259" key="12">
    <source>
        <dbReference type="Pfam" id="PF12927"/>
    </source>
</evidence>
<keyword evidence="7 10" id="KW-1133">Transmembrane helix</keyword>
<evidence type="ECO:0000256" key="11">
    <source>
        <dbReference type="SAM" id="MobiDB-lite"/>
    </source>
</evidence>
<feature type="region of interest" description="Disordered" evidence="11">
    <location>
        <begin position="1"/>
        <end position="44"/>
    </location>
</feature>
<comment type="caution">
    <text evidence="13">The sequence shown here is derived from an EMBL/GenBank/DDBJ whole genome shotgun (WGS) entry which is preliminary data.</text>
</comment>
<dbReference type="STRING" id="92696.A0A4V2MWF3"/>
<dbReference type="InterPro" id="IPR024325">
    <property type="entry name" value="DUF3835"/>
</dbReference>
<evidence type="ECO:0000256" key="9">
    <source>
        <dbReference type="ARBA" id="ARBA00024708"/>
    </source>
</evidence>
<feature type="domain" description="DUF3835" evidence="12">
    <location>
        <begin position="322"/>
        <end position="396"/>
    </location>
</feature>
<evidence type="ECO:0000256" key="5">
    <source>
        <dbReference type="ARBA" id="ARBA00022692"/>
    </source>
</evidence>
<keyword evidence="4" id="KW-0808">Transferase</keyword>
<feature type="transmembrane region" description="Helical" evidence="10">
    <location>
        <begin position="872"/>
        <end position="894"/>
    </location>
</feature>
<keyword evidence="3 10" id="KW-0328">Glycosyltransferase</keyword>
<evidence type="ECO:0000256" key="2">
    <source>
        <dbReference type="ARBA" id="ARBA00006065"/>
    </source>
</evidence>
<sequence length="1151" mass="127695">MSGADGTTRDLSQGRMQALQAILNSVSPEGTHAGGADGTTLTEGQIRRISSKLGEIFGEDPNVADDGTRRNEKGELVNEEGLPIIDISEPADPAAVTTQSSTATFDDPYVLPQWTLSPEEKARRKAEHERILDLLEKEERLEAEREENSERERFREDLERRKQAAGVEMDSLKRAKELQKKMGKALVRNVVESRDKKEQETARELQDAEAARTAEKPLKSKKSVTFAEEIADEDSTPDWGDVIPAQLDKGRMRRTNQPMKMDVVERLPAASLRSPPPRTSAPEPDSDDESVPETSPGDELDDLEALQSDGGESNGFLDDEDPQSDWDEDEFDSARHQREVALAYYEKRKTVSAQVASAMRSHSHEEGEHEWDQPEVPLDATLSSLPPKPPISRFKSTLPAPKTSTLPSHSLGPYIIPSSQSHVLSRAIKYGKLEDNQLVGGDAGESEDEQDGNLPTEEEILRMFSEGKVTNAGPSPRPSQQVPMAPSAARRSQPTTQPVPVRIPGSLSRTAATQFSPGSGESPISGQSTAYSPSSSSLSTPIAVTERSSPKMTTPVSASPVPDSSTTLPSRKPAISSFVKERSQLRDAIALAQPSPRSAPAISGIIESNEFGAPSSQAFRSDIIDSPSFATTETNAEVREGGPTNPAPAAVNGAKSTGRKKPDEYFQSLEVAHHFVFGYGHLTWEWVSPKPIRSVLYPALNIPIYWLLKIFRLDRTDLLIWVAGERYVPITYWLSIASFFNALSLSRSLSNSLEASLTTIALSYYPWHSSDSWRKDTRLSLVFAALACAVRPTNAVLWVHMFGMLLWRLCGDVPKLRSVLIDALSIGNITLGFIAALDSIYYGQRTFTPLNFLLTNLSSVSLFYGSNPWHYYVLQALPILCTTTLPFVLHGAWLFTKQQQAGASKVLLGLCAWTIAIYSIAGHKEWRFIHPLLPLLHIMAAKSVVDSSHRPQGEKKTTRSIRLSYVWLVSLQLPLIVYIVWFHARAQIDVMHYFRSLSSTEVKSAGFLMPCHSTPWQAYLHRPEWSDEGRYWSLGCEPPLTGENLADYKDQAAVFFSSPITYLQTRFPPQVDPTFPPSPKPFTVASHQERLHDWKHEWPQYIIAFGALLREPRVGDYFAAKGYGIVWEEEYGWDGDESRQGGVKVWKHGSP</sequence>
<accession>A0A4V2MWF3</accession>
<comment type="function">
    <text evidence="9">Mannosyltransferase involved in glycosylphosphatidylinositol-anchor biosynthesis. Transfers the third mannose to Man2-GlcN-acyl-PI during GPI precursor assembly.</text>
</comment>
<feature type="transmembrane region" description="Helical" evidence="10">
    <location>
        <begin position="906"/>
        <end position="922"/>
    </location>
</feature>
<feature type="region of interest" description="Disordered" evidence="11">
    <location>
        <begin position="437"/>
        <end position="572"/>
    </location>
</feature>
<reference evidence="13 14" key="1">
    <citation type="submission" date="2018-11" db="EMBL/GenBank/DDBJ databases">
        <title>Genome assembly of Steccherinum ochraceum LE-BIN_3174, the white-rot fungus of the Steccherinaceae family (The Residual Polyporoid clade, Polyporales, Basidiomycota).</title>
        <authorList>
            <person name="Fedorova T.V."/>
            <person name="Glazunova O.A."/>
            <person name="Landesman E.O."/>
            <person name="Moiseenko K.V."/>
            <person name="Psurtseva N.V."/>
            <person name="Savinova O.S."/>
            <person name="Shakhova N.V."/>
            <person name="Tyazhelova T.V."/>
            <person name="Vasina D.V."/>
        </authorList>
    </citation>
    <scope>NUCLEOTIDE SEQUENCE [LARGE SCALE GENOMIC DNA]</scope>
    <source>
        <strain evidence="13 14">LE-BIN_3174</strain>
    </source>
</reference>
<dbReference type="GO" id="GO:0005789">
    <property type="term" value="C:endoplasmic reticulum membrane"/>
    <property type="evidence" value="ECO:0007669"/>
    <property type="project" value="UniProtKB-SubCell"/>
</dbReference>
<keyword evidence="14" id="KW-1185">Reference proteome</keyword>
<evidence type="ECO:0000256" key="1">
    <source>
        <dbReference type="ARBA" id="ARBA00004477"/>
    </source>
</evidence>
<protein>
    <recommendedName>
        <fullName evidence="10">Mannosyltransferase</fullName>
        <ecNumber evidence="10">2.4.1.-</ecNumber>
    </recommendedName>
</protein>
<feature type="compositionally biased region" description="Polar residues" evidence="11">
    <location>
        <begin position="507"/>
        <end position="524"/>
    </location>
</feature>
<feature type="region of interest" description="Disordered" evidence="11">
    <location>
        <begin position="57"/>
        <end position="101"/>
    </location>
</feature>
<feature type="region of interest" description="Disordered" evidence="11">
    <location>
        <begin position="138"/>
        <end position="157"/>
    </location>
</feature>
<feature type="transmembrane region" description="Helical" evidence="10">
    <location>
        <begin position="819"/>
        <end position="837"/>
    </location>
</feature>
<dbReference type="Pfam" id="PF12927">
    <property type="entry name" value="DUF3835"/>
    <property type="match status" value="1"/>
</dbReference>
<feature type="compositionally biased region" description="Acidic residues" evidence="11">
    <location>
        <begin position="317"/>
        <end position="331"/>
    </location>
</feature>
<feature type="compositionally biased region" description="Basic and acidic residues" evidence="11">
    <location>
        <begin position="191"/>
        <end position="218"/>
    </location>
</feature>
<feature type="compositionally biased region" description="Low complexity" evidence="11">
    <location>
        <begin position="525"/>
        <end position="539"/>
    </location>
</feature>
<evidence type="ECO:0000256" key="4">
    <source>
        <dbReference type="ARBA" id="ARBA00022679"/>
    </source>
</evidence>
<feature type="region of interest" description="Disordered" evidence="11">
    <location>
        <begin position="351"/>
        <end position="416"/>
    </location>
</feature>
<gene>
    <name evidence="13" type="primary">GPI10</name>
    <name evidence="13" type="ORF">EIP91_001907</name>
</gene>
<dbReference type="EMBL" id="RWJN01000153">
    <property type="protein sequence ID" value="TCD66007.1"/>
    <property type="molecule type" value="Genomic_DNA"/>
</dbReference>
<evidence type="ECO:0000313" key="13">
    <source>
        <dbReference type="EMBL" id="TCD66007.1"/>
    </source>
</evidence>
<dbReference type="InterPro" id="IPR005599">
    <property type="entry name" value="GPI_mannosylTrfase"/>
</dbReference>
<feature type="compositionally biased region" description="Polar residues" evidence="11">
    <location>
        <begin position="540"/>
        <end position="569"/>
    </location>
</feature>
<feature type="region of interest" description="Disordered" evidence="11">
    <location>
        <begin position="637"/>
        <end position="658"/>
    </location>
</feature>
<keyword evidence="8 10" id="KW-0472">Membrane</keyword>
<dbReference type="OrthoDB" id="416834at2759"/>
<dbReference type="PANTHER" id="PTHR22760:SF4">
    <property type="entry name" value="GPI MANNOSYLTRANSFERASE 3"/>
    <property type="match status" value="1"/>
</dbReference>
<feature type="transmembrane region" description="Helical" evidence="10">
    <location>
        <begin position="965"/>
        <end position="984"/>
    </location>
</feature>
<dbReference type="Pfam" id="PF03901">
    <property type="entry name" value="Glyco_transf_22"/>
    <property type="match status" value="2"/>
</dbReference>
<keyword evidence="6 10" id="KW-0256">Endoplasmic reticulum</keyword>
<evidence type="ECO:0000256" key="8">
    <source>
        <dbReference type="ARBA" id="ARBA00023136"/>
    </source>
</evidence>
<name>A0A4V2MWF3_9APHY</name>
<dbReference type="AlphaFoldDB" id="A0A4V2MWF3"/>
<evidence type="ECO:0000256" key="10">
    <source>
        <dbReference type="RuleBase" id="RU363075"/>
    </source>
</evidence>
<evidence type="ECO:0000256" key="6">
    <source>
        <dbReference type="ARBA" id="ARBA00022824"/>
    </source>
</evidence>
<feature type="compositionally biased region" description="Basic and acidic residues" evidence="11">
    <location>
        <begin position="362"/>
        <end position="372"/>
    </location>
</feature>
<dbReference type="Proteomes" id="UP000292702">
    <property type="component" value="Unassembled WGS sequence"/>
</dbReference>
<feature type="region of interest" description="Disordered" evidence="11">
    <location>
        <begin position="183"/>
        <end position="334"/>
    </location>
</feature>
<comment type="similarity">
    <text evidence="2">Belongs to the glycosyltransferase 22 family. PIGB subfamily.</text>
</comment>
<dbReference type="GO" id="GO:0000026">
    <property type="term" value="F:alpha-1,2-mannosyltransferase activity"/>
    <property type="evidence" value="ECO:0007669"/>
    <property type="project" value="TreeGrafter"/>
</dbReference>
<comment type="subcellular location">
    <subcellularLocation>
        <location evidence="1 10">Endoplasmic reticulum membrane</location>
        <topology evidence="1 10">Multi-pass membrane protein</topology>
    </subcellularLocation>
</comment>
<dbReference type="GO" id="GO:0006506">
    <property type="term" value="P:GPI anchor biosynthetic process"/>
    <property type="evidence" value="ECO:0007669"/>
    <property type="project" value="TreeGrafter"/>
</dbReference>
<proteinExistence type="inferred from homology"/>
<evidence type="ECO:0000256" key="3">
    <source>
        <dbReference type="ARBA" id="ARBA00022676"/>
    </source>
</evidence>
<dbReference type="PANTHER" id="PTHR22760">
    <property type="entry name" value="GLYCOSYLTRANSFERASE"/>
    <property type="match status" value="1"/>
</dbReference>
<feature type="compositionally biased region" description="Basic and acidic residues" evidence="11">
    <location>
        <begin position="66"/>
        <end position="76"/>
    </location>
</feature>
<comment type="caution">
    <text evidence="10">Lacks conserved residue(s) required for the propagation of feature annotation.</text>
</comment>
<keyword evidence="5 10" id="KW-0812">Transmembrane</keyword>
<organism evidence="13 14">
    <name type="scientific">Steccherinum ochraceum</name>
    <dbReference type="NCBI Taxonomy" id="92696"/>
    <lineage>
        <taxon>Eukaryota</taxon>
        <taxon>Fungi</taxon>
        <taxon>Dikarya</taxon>
        <taxon>Basidiomycota</taxon>
        <taxon>Agaricomycotina</taxon>
        <taxon>Agaricomycetes</taxon>
        <taxon>Polyporales</taxon>
        <taxon>Steccherinaceae</taxon>
        <taxon>Steccherinum</taxon>
    </lineage>
</organism>